<feature type="compositionally biased region" description="Polar residues" evidence="1">
    <location>
        <begin position="1"/>
        <end position="13"/>
    </location>
</feature>
<organism evidence="2 3">
    <name type="scientific">Saccoglossus kowalevskii</name>
    <name type="common">Acorn worm</name>
    <dbReference type="NCBI Taxonomy" id="10224"/>
    <lineage>
        <taxon>Eukaryota</taxon>
        <taxon>Metazoa</taxon>
        <taxon>Hemichordata</taxon>
        <taxon>Enteropneusta</taxon>
        <taxon>Harrimaniidae</taxon>
        <taxon>Saccoglossus</taxon>
    </lineage>
</organism>
<reference evidence="3" key="1">
    <citation type="submission" date="2025-08" db="UniProtKB">
        <authorList>
            <consortium name="RefSeq"/>
        </authorList>
    </citation>
    <scope>IDENTIFICATION</scope>
    <source>
        <tissue evidence="3">Testes</tissue>
    </source>
</reference>
<dbReference type="GeneID" id="102808557"/>
<name>A0ABM0N125_SACKO</name>
<feature type="region of interest" description="Disordered" evidence="1">
    <location>
        <begin position="1"/>
        <end position="26"/>
    </location>
</feature>
<protein>
    <submittedName>
        <fullName evidence="3">Uncharacterized protein LOC102808557</fullName>
    </submittedName>
</protein>
<sequence length="171" mass="19586">MVNRRNNISTSKNRGNKEPPKLQTHHLPSNYVQHINIINNRKNLCVSSPDPTEAESRKDVEKIAIVTRTNSSSTKWSWRMQKEKERTYQQHGLTTKTFDSLPHSWITKTLGMYRIYLTITKFISESMTTWKTTSHLNHAEGSLESRSVNISSVNIKSGIFQGGNQQTSTHS</sequence>
<gene>
    <name evidence="3" type="primary">LOC102808557</name>
</gene>
<keyword evidence="2" id="KW-1185">Reference proteome</keyword>
<proteinExistence type="predicted"/>
<dbReference type="RefSeq" id="XP_006825966.1">
    <property type="nucleotide sequence ID" value="XM_006825903.1"/>
</dbReference>
<accession>A0ABM0N125</accession>
<evidence type="ECO:0000313" key="3">
    <source>
        <dbReference type="RefSeq" id="XP_006825966.1"/>
    </source>
</evidence>
<evidence type="ECO:0000313" key="2">
    <source>
        <dbReference type="Proteomes" id="UP000694865"/>
    </source>
</evidence>
<evidence type="ECO:0000256" key="1">
    <source>
        <dbReference type="SAM" id="MobiDB-lite"/>
    </source>
</evidence>
<dbReference type="Proteomes" id="UP000694865">
    <property type="component" value="Unplaced"/>
</dbReference>